<comment type="caution">
    <text evidence="3">The sequence shown here is derived from an EMBL/GenBank/DDBJ whole genome shotgun (WGS) entry which is preliminary data.</text>
</comment>
<dbReference type="PANTHER" id="PTHR43625:SF40">
    <property type="entry name" value="ALDO-KETO REDUCTASE YAKC [NADP(+)]"/>
    <property type="match status" value="1"/>
</dbReference>
<dbReference type="Gene3D" id="3.20.20.100">
    <property type="entry name" value="NADP-dependent oxidoreductase domain"/>
    <property type="match status" value="1"/>
</dbReference>
<organism evidence="3 4">
    <name type="scientific">Cercophora newfieldiana</name>
    <dbReference type="NCBI Taxonomy" id="92897"/>
    <lineage>
        <taxon>Eukaryota</taxon>
        <taxon>Fungi</taxon>
        <taxon>Dikarya</taxon>
        <taxon>Ascomycota</taxon>
        <taxon>Pezizomycotina</taxon>
        <taxon>Sordariomycetes</taxon>
        <taxon>Sordariomycetidae</taxon>
        <taxon>Sordariales</taxon>
        <taxon>Lasiosphaeriaceae</taxon>
        <taxon>Cercophora</taxon>
    </lineage>
</organism>
<dbReference type="Pfam" id="PF00248">
    <property type="entry name" value="Aldo_ket_red"/>
    <property type="match status" value="1"/>
</dbReference>
<keyword evidence="1" id="KW-0560">Oxidoreductase</keyword>
<dbReference type="InterPro" id="IPR036812">
    <property type="entry name" value="NAD(P)_OxRdtase_dom_sf"/>
</dbReference>
<dbReference type="AlphaFoldDB" id="A0AA39Y8H2"/>
<protein>
    <submittedName>
        <fullName evidence="3">NADP-dependent oxidoreductase domain-containing protein</fullName>
    </submittedName>
</protein>
<dbReference type="InterPro" id="IPR023210">
    <property type="entry name" value="NADP_OxRdtase_dom"/>
</dbReference>
<evidence type="ECO:0000313" key="3">
    <source>
        <dbReference type="EMBL" id="KAK0646842.1"/>
    </source>
</evidence>
<accession>A0AA39Y8H2</accession>
<reference evidence="3" key="1">
    <citation type="submission" date="2023-06" db="EMBL/GenBank/DDBJ databases">
        <title>Genome-scale phylogeny and comparative genomics of the fungal order Sordariales.</title>
        <authorList>
            <consortium name="Lawrence Berkeley National Laboratory"/>
            <person name="Hensen N."/>
            <person name="Bonometti L."/>
            <person name="Westerberg I."/>
            <person name="Brannstrom I.O."/>
            <person name="Guillou S."/>
            <person name="Cros-Aarteil S."/>
            <person name="Calhoun S."/>
            <person name="Haridas S."/>
            <person name="Kuo A."/>
            <person name="Mondo S."/>
            <person name="Pangilinan J."/>
            <person name="Riley R."/>
            <person name="Labutti K."/>
            <person name="Andreopoulos B."/>
            <person name="Lipzen A."/>
            <person name="Chen C."/>
            <person name="Yanf M."/>
            <person name="Daum C."/>
            <person name="Ng V."/>
            <person name="Clum A."/>
            <person name="Steindorff A."/>
            <person name="Ohm R."/>
            <person name="Martin F."/>
            <person name="Silar P."/>
            <person name="Natvig D."/>
            <person name="Lalanne C."/>
            <person name="Gautier V."/>
            <person name="Ament-Velasquez S.L."/>
            <person name="Kruys A."/>
            <person name="Hutchinson M.I."/>
            <person name="Powell A.J."/>
            <person name="Barry K."/>
            <person name="Miller A.N."/>
            <person name="Grigoriev I.V."/>
            <person name="Debuchy R."/>
            <person name="Gladieux P."/>
            <person name="Thoren M.H."/>
            <person name="Johannesson H."/>
        </authorList>
    </citation>
    <scope>NUCLEOTIDE SEQUENCE</scope>
    <source>
        <strain evidence="3">SMH2532-1</strain>
    </source>
</reference>
<keyword evidence="4" id="KW-1185">Reference proteome</keyword>
<dbReference type="SUPFAM" id="SSF51430">
    <property type="entry name" value="NAD(P)-linked oxidoreductase"/>
    <property type="match status" value="1"/>
</dbReference>
<dbReference type="Proteomes" id="UP001174936">
    <property type="component" value="Unassembled WGS sequence"/>
</dbReference>
<dbReference type="EMBL" id="JAULSV010000004">
    <property type="protein sequence ID" value="KAK0646842.1"/>
    <property type="molecule type" value="Genomic_DNA"/>
</dbReference>
<dbReference type="InterPro" id="IPR050791">
    <property type="entry name" value="Aldo-Keto_reductase"/>
</dbReference>
<name>A0AA39Y8H2_9PEZI</name>
<dbReference type="GO" id="GO:0005737">
    <property type="term" value="C:cytoplasm"/>
    <property type="evidence" value="ECO:0007669"/>
    <property type="project" value="TreeGrafter"/>
</dbReference>
<feature type="domain" description="NADP-dependent oxidoreductase" evidence="2">
    <location>
        <begin position="21"/>
        <end position="320"/>
    </location>
</feature>
<evidence type="ECO:0000313" key="4">
    <source>
        <dbReference type="Proteomes" id="UP001174936"/>
    </source>
</evidence>
<sequence length="347" mass="38540">MAPPATLPTRKLGKNGPEITAIGFGLMGLSTAYGAVESDEARLPILDRAWELGCTNWDSADMYADSEDLLGKWFALHPERRSDIFLATKFGLRVGLKEDGTYGLLIDSSPEYCRQQCEASLKRLGTDYIDLYYVHRVDGKTPIEKTMAELVKLKEEGKIRNIGISAASPDTVRRAHAIHPIAAYQVEYSPWALEIEGPDGKHLLQTCRELGITVFAYSPLGRGIMTGQIRSPDDFDETDLRRRFPRFSAENFPKNLVLVDRVTELATKKGCTPGQLTMAWLLAQGDDIIPIPGTKKIKYLEENVGAVNVTVSAEEERQIRGWIDELGFAGVRIPPGMLDEFNDTPPL</sequence>
<proteinExistence type="predicted"/>
<dbReference type="GO" id="GO:0016491">
    <property type="term" value="F:oxidoreductase activity"/>
    <property type="evidence" value="ECO:0007669"/>
    <property type="project" value="UniProtKB-KW"/>
</dbReference>
<evidence type="ECO:0000256" key="1">
    <source>
        <dbReference type="ARBA" id="ARBA00023002"/>
    </source>
</evidence>
<dbReference type="PANTHER" id="PTHR43625">
    <property type="entry name" value="AFLATOXIN B1 ALDEHYDE REDUCTASE"/>
    <property type="match status" value="1"/>
</dbReference>
<evidence type="ECO:0000259" key="2">
    <source>
        <dbReference type="Pfam" id="PF00248"/>
    </source>
</evidence>
<gene>
    <name evidence="3" type="ORF">B0T16DRAFT_429564</name>
</gene>